<dbReference type="AlphaFoldDB" id="A0A1R3XI67"/>
<dbReference type="EMBL" id="FTPR01000003">
    <property type="protein sequence ID" value="SIT90820.1"/>
    <property type="molecule type" value="Genomic_DNA"/>
</dbReference>
<dbReference type="OrthoDB" id="7652057at2"/>
<evidence type="ECO:0000313" key="3">
    <source>
        <dbReference type="Proteomes" id="UP000186997"/>
    </source>
</evidence>
<keyword evidence="1" id="KW-0472">Membrane</keyword>
<dbReference type="RefSeq" id="WP_076660896.1">
    <property type="nucleotide sequence ID" value="NZ_FTPR01000003.1"/>
</dbReference>
<feature type="transmembrane region" description="Helical" evidence="1">
    <location>
        <begin position="12"/>
        <end position="31"/>
    </location>
</feature>
<name>A0A1R3XI67_9RHOB</name>
<evidence type="ECO:0000256" key="1">
    <source>
        <dbReference type="SAM" id="Phobius"/>
    </source>
</evidence>
<accession>A0A1R3XI67</accession>
<feature type="transmembrane region" description="Helical" evidence="1">
    <location>
        <begin position="83"/>
        <end position="105"/>
    </location>
</feature>
<organism evidence="2 3">
    <name type="scientific">Yoonia rosea</name>
    <dbReference type="NCBI Taxonomy" id="287098"/>
    <lineage>
        <taxon>Bacteria</taxon>
        <taxon>Pseudomonadati</taxon>
        <taxon>Pseudomonadota</taxon>
        <taxon>Alphaproteobacteria</taxon>
        <taxon>Rhodobacterales</taxon>
        <taxon>Paracoccaceae</taxon>
        <taxon>Yoonia</taxon>
    </lineage>
</organism>
<keyword evidence="1" id="KW-0812">Transmembrane</keyword>
<gene>
    <name evidence="2" type="ORF">SAMN05421665_3239</name>
</gene>
<protein>
    <submittedName>
        <fullName evidence="2">Uncharacterized protein</fullName>
    </submittedName>
</protein>
<keyword evidence="1" id="KW-1133">Transmembrane helix</keyword>
<sequence length="114" mass="12164">MAELLSEGLFLPVVVIAGAAFAVPRLLAFVLPEGVVPLMMNALLSTLVLFALSAAVFALLYLWQGVPLAQLADAGLWASVGFFGRLGLMAAIIWAPIMILSVAGLPRKWVKETW</sequence>
<proteinExistence type="predicted"/>
<feature type="transmembrane region" description="Helical" evidence="1">
    <location>
        <begin position="43"/>
        <end position="63"/>
    </location>
</feature>
<keyword evidence="3" id="KW-1185">Reference proteome</keyword>
<dbReference type="STRING" id="287098.SAMN05421665_3239"/>
<reference evidence="3" key="1">
    <citation type="submission" date="2017-01" db="EMBL/GenBank/DDBJ databases">
        <authorList>
            <person name="Varghese N."/>
            <person name="Submissions S."/>
        </authorList>
    </citation>
    <scope>NUCLEOTIDE SEQUENCE [LARGE SCALE GENOMIC DNA]</scope>
    <source>
        <strain evidence="3">DSM 29591</strain>
    </source>
</reference>
<evidence type="ECO:0000313" key="2">
    <source>
        <dbReference type="EMBL" id="SIT90820.1"/>
    </source>
</evidence>
<dbReference type="Proteomes" id="UP000186997">
    <property type="component" value="Unassembled WGS sequence"/>
</dbReference>